<dbReference type="AlphaFoldDB" id="A0AAW1L513"/>
<evidence type="ECO:0000313" key="2">
    <source>
        <dbReference type="EMBL" id="KAK9728444.1"/>
    </source>
</evidence>
<organism evidence="2 3">
    <name type="scientific">Popillia japonica</name>
    <name type="common">Japanese beetle</name>
    <dbReference type="NCBI Taxonomy" id="7064"/>
    <lineage>
        <taxon>Eukaryota</taxon>
        <taxon>Metazoa</taxon>
        <taxon>Ecdysozoa</taxon>
        <taxon>Arthropoda</taxon>
        <taxon>Hexapoda</taxon>
        <taxon>Insecta</taxon>
        <taxon>Pterygota</taxon>
        <taxon>Neoptera</taxon>
        <taxon>Endopterygota</taxon>
        <taxon>Coleoptera</taxon>
        <taxon>Polyphaga</taxon>
        <taxon>Scarabaeiformia</taxon>
        <taxon>Scarabaeidae</taxon>
        <taxon>Rutelinae</taxon>
        <taxon>Popillia</taxon>
    </lineage>
</organism>
<gene>
    <name evidence="2" type="ORF">QE152_g17969</name>
</gene>
<feature type="region of interest" description="Disordered" evidence="1">
    <location>
        <begin position="1"/>
        <end position="40"/>
    </location>
</feature>
<evidence type="ECO:0000256" key="1">
    <source>
        <dbReference type="SAM" id="MobiDB-lite"/>
    </source>
</evidence>
<dbReference type="Proteomes" id="UP001458880">
    <property type="component" value="Unassembled WGS sequence"/>
</dbReference>
<reference evidence="2 3" key="1">
    <citation type="journal article" date="2024" name="BMC Genomics">
        <title>De novo assembly and annotation of Popillia japonica's genome with initial clues to its potential as an invasive pest.</title>
        <authorList>
            <person name="Cucini C."/>
            <person name="Boschi S."/>
            <person name="Funari R."/>
            <person name="Cardaioli E."/>
            <person name="Iannotti N."/>
            <person name="Marturano G."/>
            <person name="Paoli F."/>
            <person name="Bruttini M."/>
            <person name="Carapelli A."/>
            <person name="Frati F."/>
            <person name="Nardi F."/>
        </authorList>
    </citation>
    <scope>NUCLEOTIDE SEQUENCE [LARGE SCALE GENOMIC DNA]</scope>
    <source>
        <strain evidence="2">DMR45628</strain>
    </source>
</reference>
<sequence length="108" mass="12143">MHLNAEMITNSTSNNDEPNSQPIAGTSNEDKSTTSVPTAISINRKRIQVTDLDTNAPKTRKVSTWDDCEEFGRLVSVELNKIEDQRRSIPRRALLLASVQLIAFNRLF</sequence>
<proteinExistence type="predicted"/>
<feature type="compositionally biased region" description="Polar residues" evidence="1">
    <location>
        <begin position="7"/>
        <end position="40"/>
    </location>
</feature>
<keyword evidence="3" id="KW-1185">Reference proteome</keyword>
<protein>
    <submittedName>
        <fullName evidence="2">Uncharacterized protein</fullName>
    </submittedName>
</protein>
<accession>A0AAW1L513</accession>
<dbReference type="EMBL" id="JASPKY010000170">
    <property type="protein sequence ID" value="KAK9728444.1"/>
    <property type="molecule type" value="Genomic_DNA"/>
</dbReference>
<name>A0AAW1L513_POPJA</name>
<evidence type="ECO:0000313" key="3">
    <source>
        <dbReference type="Proteomes" id="UP001458880"/>
    </source>
</evidence>
<comment type="caution">
    <text evidence="2">The sequence shown here is derived from an EMBL/GenBank/DDBJ whole genome shotgun (WGS) entry which is preliminary data.</text>
</comment>